<reference evidence="2" key="2">
    <citation type="submission" date="2023-05" db="EMBL/GenBank/DDBJ databases">
        <authorList>
            <consortium name="Lawrence Berkeley National Laboratory"/>
            <person name="Steindorff A."/>
            <person name="Hensen N."/>
            <person name="Bonometti L."/>
            <person name="Westerberg I."/>
            <person name="Brannstrom I.O."/>
            <person name="Guillou S."/>
            <person name="Cros-Aarteil S."/>
            <person name="Calhoun S."/>
            <person name="Haridas S."/>
            <person name="Kuo A."/>
            <person name="Mondo S."/>
            <person name="Pangilinan J."/>
            <person name="Riley R."/>
            <person name="Labutti K."/>
            <person name="Andreopoulos B."/>
            <person name="Lipzen A."/>
            <person name="Chen C."/>
            <person name="Yanf M."/>
            <person name="Daum C."/>
            <person name="Ng V."/>
            <person name="Clum A."/>
            <person name="Ohm R."/>
            <person name="Martin F."/>
            <person name="Silar P."/>
            <person name="Natvig D."/>
            <person name="Lalanne C."/>
            <person name="Gautier V."/>
            <person name="Ament-Velasquez S.L."/>
            <person name="Kruys A."/>
            <person name="Hutchinson M.I."/>
            <person name="Powell A.J."/>
            <person name="Barry K."/>
            <person name="Miller A.N."/>
            <person name="Grigoriev I.V."/>
            <person name="Debuchy R."/>
            <person name="Gladieux P."/>
            <person name="Thoren M.H."/>
            <person name="Johannesson H."/>
        </authorList>
    </citation>
    <scope>NUCLEOTIDE SEQUENCE</scope>
    <source>
        <strain evidence="2">CBS 141.50</strain>
    </source>
</reference>
<feature type="compositionally biased region" description="Polar residues" evidence="1">
    <location>
        <begin position="622"/>
        <end position="631"/>
    </location>
</feature>
<feature type="compositionally biased region" description="Low complexity" evidence="1">
    <location>
        <begin position="19"/>
        <end position="28"/>
    </location>
</feature>
<dbReference type="RefSeq" id="XP_062636469.1">
    <property type="nucleotide sequence ID" value="XM_062777431.1"/>
</dbReference>
<dbReference type="EMBL" id="MU853590">
    <property type="protein sequence ID" value="KAK4143098.1"/>
    <property type="molecule type" value="Genomic_DNA"/>
</dbReference>
<feature type="compositionally biased region" description="Low complexity" evidence="1">
    <location>
        <begin position="266"/>
        <end position="284"/>
    </location>
</feature>
<feature type="region of interest" description="Disordered" evidence="1">
    <location>
        <begin position="1"/>
        <end position="30"/>
    </location>
</feature>
<protein>
    <submittedName>
        <fullName evidence="2">Uncharacterized protein</fullName>
    </submittedName>
</protein>
<organism evidence="2 3">
    <name type="scientific">Dichotomopilus funicola</name>
    <dbReference type="NCBI Taxonomy" id="1934379"/>
    <lineage>
        <taxon>Eukaryota</taxon>
        <taxon>Fungi</taxon>
        <taxon>Dikarya</taxon>
        <taxon>Ascomycota</taxon>
        <taxon>Pezizomycotina</taxon>
        <taxon>Sordariomycetes</taxon>
        <taxon>Sordariomycetidae</taxon>
        <taxon>Sordariales</taxon>
        <taxon>Chaetomiaceae</taxon>
        <taxon>Dichotomopilus</taxon>
    </lineage>
</organism>
<feature type="region of interest" description="Disordered" evidence="1">
    <location>
        <begin position="622"/>
        <end position="641"/>
    </location>
</feature>
<feature type="compositionally biased region" description="Pro residues" evidence="1">
    <location>
        <begin position="254"/>
        <end position="265"/>
    </location>
</feature>
<dbReference type="Proteomes" id="UP001302676">
    <property type="component" value="Unassembled WGS sequence"/>
</dbReference>
<gene>
    <name evidence="2" type="ORF">C8A04DRAFT_12711</name>
</gene>
<dbReference type="GeneID" id="87814044"/>
<comment type="caution">
    <text evidence="2">The sequence shown here is derived from an EMBL/GenBank/DDBJ whole genome shotgun (WGS) entry which is preliminary data.</text>
</comment>
<feature type="compositionally biased region" description="Low complexity" evidence="1">
    <location>
        <begin position="356"/>
        <end position="384"/>
    </location>
</feature>
<evidence type="ECO:0000313" key="2">
    <source>
        <dbReference type="EMBL" id="KAK4143098.1"/>
    </source>
</evidence>
<keyword evidence="3" id="KW-1185">Reference proteome</keyword>
<name>A0AAN6V1J2_9PEZI</name>
<feature type="compositionally biased region" description="Low complexity" evidence="1">
    <location>
        <begin position="1"/>
        <end position="13"/>
    </location>
</feature>
<feature type="region of interest" description="Disordered" evidence="1">
    <location>
        <begin position="521"/>
        <end position="541"/>
    </location>
</feature>
<feature type="region of interest" description="Disordered" evidence="1">
    <location>
        <begin position="327"/>
        <end position="401"/>
    </location>
</feature>
<feature type="region of interest" description="Disordered" evidence="1">
    <location>
        <begin position="211"/>
        <end position="293"/>
    </location>
</feature>
<dbReference type="AlphaFoldDB" id="A0AAN6V1J2"/>
<accession>A0AAN6V1J2</accession>
<proteinExistence type="predicted"/>
<evidence type="ECO:0000313" key="3">
    <source>
        <dbReference type="Proteomes" id="UP001302676"/>
    </source>
</evidence>
<reference evidence="2" key="1">
    <citation type="journal article" date="2023" name="Mol. Phylogenet. Evol.">
        <title>Genome-scale phylogeny and comparative genomics of the fungal order Sordariales.</title>
        <authorList>
            <person name="Hensen N."/>
            <person name="Bonometti L."/>
            <person name="Westerberg I."/>
            <person name="Brannstrom I.O."/>
            <person name="Guillou S."/>
            <person name="Cros-Aarteil S."/>
            <person name="Calhoun S."/>
            <person name="Haridas S."/>
            <person name="Kuo A."/>
            <person name="Mondo S."/>
            <person name="Pangilinan J."/>
            <person name="Riley R."/>
            <person name="LaButti K."/>
            <person name="Andreopoulos B."/>
            <person name="Lipzen A."/>
            <person name="Chen C."/>
            <person name="Yan M."/>
            <person name="Daum C."/>
            <person name="Ng V."/>
            <person name="Clum A."/>
            <person name="Steindorff A."/>
            <person name="Ohm R.A."/>
            <person name="Martin F."/>
            <person name="Silar P."/>
            <person name="Natvig D.O."/>
            <person name="Lalanne C."/>
            <person name="Gautier V."/>
            <person name="Ament-Velasquez S.L."/>
            <person name="Kruys A."/>
            <person name="Hutchinson M.I."/>
            <person name="Powell A.J."/>
            <person name="Barry K."/>
            <person name="Miller A.N."/>
            <person name="Grigoriev I.V."/>
            <person name="Debuchy R."/>
            <person name="Gladieux P."/>
            <person name="Hiltunen Thoren M."/>
            <person name="Johannesson H."/>
        </authorList>
    </citation>
    <scope>NUCLEOTIDE SEQUENCE</scope>
    <source>
        <strain evidence="2">CBS 141.50</strain>
    </source>
</reference>
<feature type="non-terminal residue" evidence="2">
    <location>
        <position position="1"/>
    </location>
</feature>
<sequence>LFPFPSFPDGKPSSPFPSSPSASSSGFSTLPEVSSEFADEAKMDQTNAWFLGHHHTQVVANMHNKFQDILDYAKTKNRKILHIDWIAGNPNDPAKLADAAAAWSGMTEEERRLRETVARMVMKHTHGTEKWDETLTWNKTMFFGDWLNDDRGFRQYFMEVQIKRISGDDPTLLEQCGISSNYVWLPMHDEHAPAITALVCPPANPRPPVLVAPGAPIIPHRQLPDPTQIARAGGPSRQQVIPPPVSDRATTPQPGSPPVSPPASPPTSSSSSSSGSSSDTQPTTQDKGKGKAPRITAAEFAQSLKKRTPLPSLSNFAQRVANWDMSSSSSSSAVAGPSNPPSGTFRPPIAPPPGIPRSRPLPLTAADAAAAAARAAPATSSLSADTNSETSEDPYHNDQTHLTYTTRPVNSFDAVIPAHHVPAQSAADMSRHREEYDRAAYAKRLELDRIFTFLREPTFAARMSKSYIYAVRVVAFPDRGGSINNFTGPSVDARQGSIMALGGWVVPPMEERIKYREENPGAYPAHKAAPPGTYAGPPKPQVQNAMPAQLDWSAGLEPRYFGPVAPVWKEVCEPSLEDIYWMVWQLLAGKQFLGFQPGVGFGKSRLRASGDLELLHQCPFTSPSEESQYQAASYPRGKETK</sequence>
<evidence type="ECO:0000256" key="1">
    <source>
        <dbReference type="SAM" id="MobiDB-lite"/>
    </source>
</evidence>